<reference evidence="4" key="1">
    <citation type="submission" date="2016-06" db="UniProtKB">
        <authorList>
            <consortium name="WormBaseParasite"/>
        </authorList>
    </citation>
    <scope>IDENTIFICATION</scope>
</reference>
<keyword evidence="1" id="KW-0472">Membrane</keyword>
<sequence length="129" mass="14129">MELQANQGEETHYSIRKFSGKLHGDNKGGGLFELVSQIPLTVMNPFMFLVGLLAYFVFVSDAQFGRSQWLTAFSNDLDLPPYADEATIEHSAAPNQLERGIVSRAQTEERAISKALRGAIIGGRMGLLG</sequence>
<dbReference type="WBParaSite" id="TCNE_0000851101-mRNA-1">
    <property type="protein sequence ID" value="TCNE_0000851101-mRNA-1"/>
    <property type="gene ID" value="TCNE_0000851101"/>
</dbReference>
<evidence type="ECO:0000313" key="3">
    <source>
        <dbReference type="Proteomes" id="UP000050794"/>
    </source>
</evidence>
<name>A0A183UJ41_TOXCA</name>
<protein>
    <submittedName>
        <fullName evidence="4">TraG_N domain-containing protein</fullName>
    </submittedName>
</protein>
<evidence type="ECO:0000313" key="4">
    <source>
        <dbReference type="WBParaSite" id="TCNE_0000851101-mRNA-1"/>
    </source>
</evidence>
<reference evidence="2 3" key="2">
    <citation type="submission" date="2018-11" db="EMBL/GenBank/DDBJ databases">
        <authorList>
            <consortium name="Pathogen Informatics"/>
        </authorList>
    </citation>
    <scope>NUCLEOTIDE SEQUENCE [LARGE SCALE GENOMIC DNA]</scope>
</reference>
<accession>A0A183UJ41</accession>
<feature type="transmembrane region" description="Helical" evidence="1">
    <location>
        <begin position="38"/>
        <end position="58"/>
    </location>
</feature>
<dbReference type="AlphaFoldDB" id="A0A183UJ41"/>
<evidence type="ECO:0000256" key="1">
    <source>
        <dbReference type="SAM" id="Phobius"/>
    </source>
</evidence>
<dbReference type="Proteomes" id="UP000050794">
    <property type="component" value="Unassembled WGS sequence"/>
</dbReference>
<proteinExistence type="predicted"/>
<evidence type="ECO:0000313" key="2">
    <source>
        <dbReference type="EMBL" id="VDM39832.1"/>
    </source>
</evidence>
<keyword evidence="1" id="KW-1133">Transmembrane helix</keyword>
<keyword evidence="1" id="KW-0812">Transmembrane</keyword>
<dbReference type="EMBL" id="UYWY01019929">
    <property type="protein sequence ID" value="VDM39832.1"/>
    <property type="molecule type" value="Genomic_DNA"/>
</dbReference>
<keyword evidence="3" id="KW-1185">Reference proteome</keyword>
<organism evidence="3 4">
    <name type="scientific">Toxocara canis</name>
    <name type="common">Canine roundworm</name>
    <dbReference type="NCBI Taxonomy" id="6265"/>
    <lineage>
        <taxon>Eukaryota</taxon>
        <taxon>Metazoa</taxon>
        <taxon>Ecdysozoa</taxon>
        <taxon>Nematoda</taxon>
        <taxon>Chromadorea</taxon>
        <taxon>Rhabditida</taxon>
        <taxon>Spirurina</taxon>
        <taxon>Ascaridomorpha</taxon>
        <taxon>Ascaridoidea</taxon>
        <taxon>Toxocaridae</taxon>
        <taxon>Toxocara</taxon>
    </lineage>
</organism>
<gene>
    <name evidence="2" type="ORF">TCNE_LOCUS8511</name>
</gene>